<proteinExistence type="inferred from homology"/>
<keyword evidence="3 7" id="KW-0812">Transmembrane</keyword>
<dbReference type="AlphaFoldDB" id="A0A131YMC8"/>
<feature type="transmembrane region" description="Helical" evidence="7">
    <location>
        <begin position="211"/>
        <end position="229"/>
    </location>
</feature>
<evidence type="ECO:0000256" key="2">
    <source>
        <dbReference type="ARBA" id="ARBA00008816"/>
    </source>
</evidence>
<dbReference type="CDD" id="cd03384">
    <property type="entry name" value="PAP2_wunen"/>
    <property type="match status" value="1"/>
</dbReference>
<dbReference type="EMBL" id="GEDV01008450">
    <property type="protein sequence ID" value="JAP80107.1"/>
    <property type="molecule type" value="Transcribed_RNA"/>
</dbReference>
<dbReference type="SUPFAM" id="SSF48317">
    <property type="entry name" value="Acid phosphatase/Vanadium-dependent haloperoxidase"/>
    <property type="match status" value="1"/>
</dbReference>
<dbReference type="GO" id="GO:0008195">
    <property type="term" value="F:phosphatidate phosphatase activity"/>
    <property type="evidence" value="ECO:0007669"/>
    <property type="project" value="TreeGrafter"/>
</dbReference>
<feature type="transmembrane region" description="Helical" evidence="7">
    <location>
        <begin position="7"/>
        <end position="30"/>
    </location>
</feature>
<comment type="subcellular location">
    <subcellularLocation>
        <location evidence="1">Membrane</location>
        <topology evidence="1">Multi-pass membrane protein</topology>
    </subcellularLocation>
</comment>
<feature type="region of interest" description="Disordered" evidence="6">
    <location>
        <begin position="282"/>
        <end position="304"/>
    </location>
</feature>
<dbReference type="PANTHER" id="PTHR10165:SF103">
    <property type="entry name" value="PHOSPHOLIPID PHOSPHATASE HOMOLOG 1.2 HOMOLOG"/>
    <property type="match status" value="1"/>
</dbReference>
<feature type="domain" description="Phosphatidic acid phosphatase type 2/haloperoxidase" evidence="8">
    <location>
        <begin position="111"/>
        <end position="258"/>
    </location>
</feature>
<feature type="transmembrane region" description="Helical" evidence="7">
    <location>
        <begin position="178"/>
        <end position="199"/>
    </location>
</feature>
<feature type="transmembrane region" description="Helical" evidence="7">
    <location>
        <begin position="60"/>
        <end position="82"/>
    </location>
</feature>
<evidence type="ECO:0000256" key="6">
    <source>
        <dbReference type="SAM" id="MobiDB-lite"/>
    </source>
</evidence>
<dbReference type="Pfam" id="PF01569">
    <property type="entry name" value="PAP2"/>
    <property type="match status" value="1"/>
</dbReference>
<evidence type="ECO:0000256" key="4">
    <source>
        <dbReference type="ARBA" id="ARBA00022989"/>
    </source>
</evidence>
<dbReference type="GO" id="GO:0046839">
    <property type="term" value="P:phospholipid dephosphorylation"/>
    <property type="evidence" value="ECO:0007669"/>
    <property type="project" value="TreeGrafter"/>
</dbReference>
<dbReference type="InterPro" id="IPR036938">
    <property type="entry name" value="PAP2/HPO_sf"/>
</dbReference>
<protein>
    <submittedName>
        <fullName evidence="9">Phosphatidate phosphatase</fullName>
    </submittedName>
</protein>
<name>A0A131YMC8_RHIAP</name>
<evidence type="ECO:0000313" key="9">
    <source>
        <dbReference type="EMBL" id="JAP80107.1"/>
    </source>
</evidence>
<evidence type="ECO:0000256" key="7">
    <source>
        <dbReference type="SAM" id="Phobius"/>
    </source>
</evidence>
<evidence type="ECO:0000256" key="5">
    <source>
        <dbReference type="ARBA" id="ARBA00023136"/>
    </source>
</evidence>
<feature type="transmembrane region" description="Helical" evidence="7">
    <location>
        <begin position="103"/>
        <end position="124"/>
    </location>
</feature>
<dbReference type="PANTHER" id="PTHR10165">
    <property type="entry name" value="LIPID PHOSPHATE PHOSPHATASE"/>
    <property type="match status" value="1"/>
</dbReference>
<evidence type="ECO:0000256" key="3">
    <source>
        <dbReference type="ARBA" id="ARBA00022692"/>
    </source>
</evidence>
<dbReference type="InterPro" id="IPR043216">
    <property type="entry name" value="PAP-like"/>
</dbReference>
<accession>A0A131YMC8</accession>
<dbReference type="GO" id="GO:0007165">
    <property type="term" value="P:signal transduction"/>
    <property type="evidence" value="ECO:0007669"/>
    <property type="project" value="TreeGrafter"/>
</dbReference>
<sequence>MPLSNNLVFTVAVHLVCICAVGIPILVLFLAGKPFKRGFFCDDESLRYPYHDSTVTSPMLYAYGILIPITVMIVLEGMRAKLRVHETIITSKKLLLRWQVPPALQVLYVMIGVFLMGAATSQLITDIAKYTIGRLRPHFFDLCQPLNLKALCAKPYTYVENFTCGGNATDHQLKELRLSFMSGHSSFSAYTMLYAVLYIHARLPWRNSLAVAARTVVQVALLSLAWYTALSRISDYKHHWSDVLAGAAQGYLVAIIVAWVIAPLFNYKNLVKPTEGGRETTIRPTYQMDLPPNSKSRFHDVGVP</sequence>
<keyword evidence="5 7" id="KW-0472">Membrane</keyword>
<dbReference type="InterPro" id="IPR000326">
    <property type="entry name" value="PAP2/HPO"/>
</dbReference>
<dbReference type="Gene3D" id="1.20.144.10">
    <property type="entry name" value="Phosphatidic acid phosphatase type 2/haloperoxidase"/>
    <property type="match status" value="1"/>
</dbReference>
<reference evidence="9" key="1">
    <citation type="journal article" date="2016" name="Ticks Tick Borne Dis.">
        <title>De novo assembly and annotation of the salivary gland transcriptome of Rhipicephalus appendiculatus male and female ticks during blood feeding.</title>
        <authorList>
            <person name="de Castro M.H."/>
            <person name="de Klerk D."/>
            <person name="Pienaar R."/>
            <person name="Latif A.A."/>
            <person name="Rees D.J."/>
            <person name="Mans B.J."/>
        </authorList>
    </citation>
    <scope>NUCLEOTIDE SEQUENCE</scope>
    <source>
        <tissue evidence="9">Salivary glands</tissue>
    </source>
</reference>
<evidence type="ECO:0000259" key="8">
    <source>
        <dbReference type="SMART" id="SM00014"/>
    </source>
</evidence>
<dbReference type="GO" id="GO:0006644">
    <property type="term" value="P:phospholipid metabolic process"/>
    <property type="evidence" value="ECO:0007669"/>
    <property type="project" value="InterPro"/>
</dbReference>
<evidence type="ECO:0000256" key="1">
    <source>
        <dbReference type="ARBA" id="ARBA00004141"/>
    </source>
</evidence>
<keyword evidence="4 7" id="KW-1133">Transmembrane helix</keyword>
<feature type="transmembrane region" description="Helical" evidence="7">
    <location>
        <begin position="249"/>
        <end position="267"/>
    </location>
</feature>
<organism evidence="9">
    <name type="scientific">Rhipicephalus appendiculatus</name>
    <name type="common">Brown ear tick</name>
    <dbReference type="NCBI Taxonomy" id="34631"/>
    <lineage>
        <taxon>Eukaryota</taxon>
        <taxon>Metazoa</taxon>
        <taxon>Ecdysozoa</taxon>
        <taxon>Arthropoda</taxon>
        <taxon>Chelicerata</taxon>
        <taxon>Arachnida</taxon>
        <taxon>Acari</taxon>
        <taxon>Parasitiformes</taxon>
        <taxon>Ixodida</taxon>
        <taxon>Ixodoidea</taxon>
        <taxon>Ixodidae</taxon>
        <taxon>Rhipicephalinae</taxon>
        <taxon>Rhipicephalus</taxon>
        <taxon>Rhipicephalus</taxon>
    </lineage>
</organism>
<dbReference type="GO" id="GO:0005886">
    <property type="term" value="C:plasma membrane"/>
    <property type="evidence" value="ECO:0007669"/>
    <property type="project" value="TreeGrafter"/>
</dbReference>
<comment type="similarity">
    <text evidence="2">Belongs to the PA-phosphatase related phosphoesterase family.</text>
</comment>
<dbReference type="SMART" id="SM00014">
    <property type="entry name" value="acidPPc"/>
    <property type="match status" value="1"/>
</dbReference>